<dbReference type="Pfam" id="PF13442">
    <property type="entry name" value="Cytochrome_CBB3"/>
    <property type="match status" value="1"/>
</dbReference>
<keyword evidence="5 6" id="KW-0408">Iron</keyword>
<dbReference type="GO" id="GO:0009055">
    <property type="term" value="F:electron transfer activity"/>
    <property type="evidence" value="ECO:0007669"/>
    <property type="project" value="InterPro"/>
</dbReference>
<name>A0A2S2E6N1_9ALTE</name>
<dbReference type="Proteomes" id="UP000245728">
    <property type="component" value="Chromosome"/>
</dbReference>
<accession>A0A2S2E6N1</accession>
<organism evidence="9 10">
    <name type="scientific">Saliniradius amylolyticus</name>
    <dbReference type="NCBI Taxonomy" id="2183582"/>
    <lineage>
        <taxon>Bacteria</taxon>
        <taxon>Pseudomonadati</taxon>
        <taxon>Pseudomonadota</taxon>
        <taxon>Gammaproteobacteria</taxon>
        <taxon>Alteromonadales</taxon>
        <taxon>Alteromonadaceae</taxon>
        <taxon>Saliniradius</taxon>
    </lineage>
</organism>
<dbReference type="GO" id="GO:0005506">
    <property type="term" value="F:iron ion binding"/>
    <property type="evidence" value="ECO:0007669"/>
    <property type="project" value="InterPro"/>
</dbReference>
<evidence type="ECO:0000256" key="2">
    <source>
        <dbReference type="ARBA" id="ARBA00022617"/>
    </source>
</evidence>
<evidence type="ECO:0000256" key="5">
    <source>
        <dbReference type="ARBA" id="ARBA00023004"/>
    </source>
</evidence>
<evidence type="ECO:0000259" key="8">
    <source>
        <dbReference type="PROSITE" id="PS51007"/>
    </source>
</evidence>
<evidence type="ECO:0000256" key="6">
    <source>
        <dbReference type="PROSITE-ProRule" id="PRU00433"/>
    </source>
</evidence>
<dbReference type="PROSITE" id="PS51007">
    <property type="entry name" value="CYTC"/>
    <property type="match status" value="1"/>
</dbReference>
<evidence type="ECO:0000256" key="1">
    <source>
        <dbReference type="ARBA" id="ARBA00022448"/>
    </source>
</evidence>
<dbReference type="GO" id="GO:0016491">
    <property type="term" value="F:oxidoreductase activity"/>
    <property type="evidence" value="ECO:0007669"/>
    <property type="project" value="UniProtKB-KW"/>
</dbReference>
<dbReference type="PANTHER" id="PTHR40942:SF4">
    <property type="entry name" value="CYTOCHROME C5"/>
    <property type="match status" value="1"/>
</dbReference>
<keyword evidence="2 6" id="KW-0349">Heme</keyword>
<dbReference type="GO" id="GO:0020037">
    <property type="term" value="F:heme binding"/>
    <property type="evidence" value="ECO:0007669"/>
    <property type="project" value="InterPro"/>
</dbReference>
<evidence type="ECO:0000256" key="3">
    <source>
        <dbReference type="ARBA" id="ARBA00022723"/>
    </source>
</evidence>
<keyword evidence="3 6" id="KW-0479">Metal-binding</keyword>
<dbReference type="InterPro" id="IPR009056">
    <property type="entry name" value="Cyt_c-like_dom"/>
</dbReference>
<keyword evidence="10" id="KW-1185">Reference proteome</keyword>
<keyword evidence="7" id="KW-0732">Signal</keyword>
<dbReference type="AlphaFoldDB" id="A0A2S2E6N1"/>
<evidence type="ECO:0000256" key="7">
    <source>
        <dbReference type="SAM" id="SignalP"/>
    </source>
</evidence>
<sequence length="133" mass="13666">MRVFRVLALIIAGFASVAVAQQSDMSNEAIADRIKAIGKVNVAGAEAASAAASGPRSGEEVYNAACMACHATGALNAPKPGDAAAWEPRIAQGMDVLMDHAINGFNAMPPRGTCGNCSDDEIKAAIDYMIEGI</sequence>
<feature type="signal peptide" evidence="7">
    <location>
        <begin position="1"/>
        <end position="20"/>
    </location>
</feature>
<dbReference type="SUPFAM" id="SSF46626">
    <property type="entry name" value="Cytochrome c"/>
    <property type="match status" value="1"/>
</dbReference>
<evidence type="ECO:0000313" key="9">
    <source>
        <dbReference type="EMBL" id="AWL13316.1"/>
    </source>
</evidence>
<dbReference type="EMBL" id="CP029347">
    <property type="protein sequence ID" value="AWL13316.1"/>
    <property type="molecule type" value="Genomic_DNA"/>
</dbReference>
<evidence type="ECO:0000313" key="10">
    <source>
        <dbReference type="Proteomes" id="UP000245728"/>
    </source>
</evidence>
<dbReference type="EC" id="1.9.3.1" evidence="9"/>
<feature type="domain" description="Cytochrome c" evidence="8">
    <location>
        <begin position="53"/>
        <end position="133"/>
    </location>
</feature>
<keyword evidence="4" id="KW-0249">Electron transport</keyword>
<dbReference type="PRINTS" id="PR00607">
    <property type="entry name" value="CYTCHROMECIE"/>
</dbReference>
<proteinExistence type="predicted"/>
<keyword evidence="9" id="KW-0560">Oxidoreductase</keyword>
<dbReference type="KEGG" id="salh:HMF8227_02867"/>
<gene>
    <name evidence="9" type="primary">coxD</name>
    <name evidence="9" type="ORF">HMF8227_02867</name>
</gene>
<keyword evidence="1" id="KW-0813">Transport</keyword>
<evidence type="ECO:0000256" key="4">
    <source>
        <dbReference type="ARBA" id="ARBA00022982"/>
    </source>
</evidence>
<dbReference type="InterPro" id="IPR036909">
    <property type="entry name" value="Cyt_c-like_dom_sf"/>
</dbReference>
<dbReference type="InterPro" id="IPR002323">
    <property type="entry name" value="Cyt_CIE"/>
</dbReference>
<reference evidence="9 10" key="1">
    <citation type="submission" date="2018-05" db="EMBL/GenBank/DDBJ databases">
        <title>Salinimonas sp. HMF8227 Genome sequencing and assembly.</title>
        <authorList>
            <person name="Kang H."/>
            <person name="Kang J."/>
            <person name="Cha I."/>
            <person name="Kim H."/>
            <person name="Joh K."/>
        </authorList>
    </citation>
    <scope>NUCLEOTIDE SEQUENCE [LARGE SCALE GENOMIC DNA]</scope>
    <source>
        <strain evidence="9 10">HMF8227</strain>
    </source>
</reference>
<dbReference type="Gene3D" id="1.10.760.10">
    <property type="entry name" value="Cytochrome c-like domain"/>
    <property type="match status" value="1"/>
</dbReference>
<feature type="chain" id="PRO_5015509470" evidence="7">
    <location>
        <begin position="21"/>
        <end position="133"/>
    </location>
</feature>
<dbReference type="PANTHER" id="PTHR40942">
    <property type="match status" value="1"/>
</dbReference>
<dbReference type="RefSeq" id="WP_239421321.1">
    <property type="nucleotide sequence ID" value="NZ_CP029347.1"/>
</dbReference>
<protein>
    <submittedName>
        <fullName evidence="9">Cytochrome-c oxidase</fullName>
        <ecNumber evidence="9">1.9.3.1</ecNumber>
    </submittedName>
</protein>